<keyword evidence="1" id="KW-0732">Signal</keyword>
<protein>
    <submittedName>
        <fullName evidence="2">Uncharacterized protein</fullName>
    </submittedName>
</protein>
<feature type="chain" id="PRO_5032740601" evidence="1">
    <location>
        <begin position="24"/>
        <end position="261"/>
    </location>
</feature>
<accession>A0A840SDQ7</accession>
<organism evidence="2 3">
    <name type="scientific">Treponema rectale</name>
    <dbReference type="NCBI Taxonomy" id="744512"/>
    <lineage>
        <taxon>Bacteria</taxon>
        <taxon>Pseudomonadati</taxon>
        <taxon>Spirochaetota</taxon>
        <taxon>Spirochaetia</taxon>
        <taxon>Spirochaetales</taxon>
        <taxon>Treponemataceae</taxon>
        <taxon>Treponema</taxon>
    </lineage>
</organism>
<evidence type="ECO:0000256" key="1">
    <source>
        <dbReference type="SAM" id="SignalP"/>
    </source>
</evidence>
<dbReference type="Proteomes" id="UP000578697">
    <property type="component" value="Unassembled WGS sequence"/>
</dbReference>
<dbReference type="EMBL" id="JACHFR010000002">
    <property type="protein sequence ID" value="MBB5218860.1"/>
    <property type="molecule type" value="Genomic_DNA"/>
</dbReference>
<keyword evidence="3" id="KW-1185">Reference proteome</keyword>
<dbReference type="AlphaFoldDB" id="A0A840SDQ7"/>
<feature type="signal peptide" evidence="1">
    <location>
        <begin position="1"/>
        <end position="23"/>
    </location>
</feature>
<proteinExistence type="predicted"/>
<evidence type="ECO:0000313" key="2">
    <source>
        <dbReference type="EMBL" id="MBB5218860.1"/>
    </source>
</evidence>
<evidence type="ECO:0000313" key="3">
    <source>
        <dbReference type="Proteomes" id="UP000578697"/>
    </source>
</evidence>
<name>A0A840SDQ7_9SPIR</name>
<reference evidence="2 3" key="1">
    <citation type="submission" date="2020-08" db="EMBL/GenBank/DDBJ databases">
        <title>Genomic Encyclopedia of Type Strains, Phase IV (KMG-IV): sequencing the most valuable type-strain genomes for metagenomic binning, comparative biology and taxonomic classification.</title>
        <authorList>
            <person name="Goeker M."/>
        </authorList>
    </citation>
    <scope>NUCLEOTIDE SEQUENCE [LARGE SCALE GENOMIC DNA]</scope>
    <source>
        <strain evidence="2 3">DSM 103679</strain>
    </source>
</reference>
<dbReference type="Pfam" id="PF20380">
    <property type="entry name" value="DUF6675"/>
    <property type="match status" value="1"/>
</dbReference>
<dbReference type="RefSeq" id="WP_184652299.1">
    <property type="nucleotide sequence ID" value="NZ_JACHFR010000002.1"/>
</dbReference>
<gene>
    <name evidence="2" type="ORF">HNP77_001229</name>
</gene>
<dbReference type="InterPro" id="IPR046745">
    <property type="entry name" value="DUF6675"/>
</dbReference>
<sequence>MKKTLIKLVAAAVFLTSAAFASAYSVSELVGSDVYETLKKDGSVSSKNFKDETKDLSLLPDGEFSSFISSMWTSKKNPVLIKENLYLIAKSELNKTQPESVTISKASKIIRSISKMQGMKYYSHSDEKYETLYKDAYCVSGPKSKTKVIDKTSGSADGKVLYCLLNDNSLGKTIYELKYHQSESEVCVSFENTTDVSIGPITAVEDGNLHIGLVIYDCGDDFLVYTVVEAKFPSMSFLENKMNESLSARMEAIYEWFIKQF</sequence>
<comment type="caution">
    <text evidence="2">The sequence shown here is derived from an EMBL/GenBank/DDBJ whole genome shotgun (WGS) entry which is preliminary data.</text>
</comment>